<accession>A0A382BN57</accession>
<dbReference type="InterPro" id="IPR013783">
    <property type="entry name" value="Ig-like_fold"/>
</dbReference>
<protein>
    <recommendedName>
        <fullName evidence="1">Glycoside hydrolase family 13 N-terminal domain-containing protein</fullName>
    </recommendedName>
</protein>
<dbReference type="GO" id="GO:0005975">
    <property type="term" value="P:carbohydrate metabolic process"/>
    <property type="evidence" value="ECO:0007669"/>
    <property type="project" value="InterPro"/>
</dbReference>
<dbReference type="SUPFAM" id="SSF81296">
    <property type="entry name" value="E set domains"/>
    <property type="match status" value="1"/>
</dbReference>
<proteinExistence type="predicted"/>
<reference evidence="2" key="1">
    <citation type="submission" date="2018-05" db="EMBL/GenBank/DDBJ databases">
        <authorList>
            <person name="Lanie J.A."/>
            <person name="Ng W.-L."/>
            <person name="Kazmierczak K.M."/>
            <person name="Andrzejewski T.M."/>
            <person name="Davidsen T.M."/>
            <person name="Wayne K.J."/>
            <person name="Tettelin H."/>
            <person name="Glass J.I."/>
            <person name="Rusch D."/>
            <person name="Podicherti R."/>
            <person name="Tsui H.-C.T."/>
            <person name="Winkler M.E."/>
        </authorList>
    </citation>
    <scope>NUCLEOTIDE SEQUENCE</scope>
</reference>
<evidence type="ECO:0000313" key="2">
    <source>
        <dbReference type="EMBL" id="SVB14971.1"/>
    </source>
</evidence>
<dbReference type="InterPro" id="IPR004193">
    <property type="entry name" value="Glyco_hydro_13_N"/>
</dbReference>
<feature type="domain" description="Glycoside hydrolase family 13 N-terminal" evidence="1">
    <location>
        <begin position="21"/>
        <end position="79"/>
    </location>
</feature>
<evidence type="ECO:0000259" key="1">
    <source>
        <dbReference type="Pfam" id="PF02922"/>
    </source>
</evidence>
<dbReference type="EMBL" id="UINC01030485">
    <property type="protein sequence ID" value="SVB14971.1"/>
    <property type="molecule type" value="Genomic_DNA"/>
</dbReference>
<dbReference type="AlphaFoldDB" id="A0A382BN57"/>
<name>A0A382BN57_9ZZZZ</name>
<dbReference type="Gene3D" id="2.60.40.10">
    <property type="entry name" value="Immunoglobulins"/>
    <property type="match status" value="1"/>
</dbReference>
<dbReference type="Pfam" id="PF02922">
    <property type="entry name" value="CBM_48"/>
    <property type="match status" value="1"/>
</dbReference>
<organism evidence="2">
    <name type="scientific">marine metagenome</name>
    <dbReference type="NCBI Taxonomy" id="408172"/>
    <lineage>
        <taxon>unclassified sequences</taxon>
        <taxon>metagenomes</taxon>
        <taxon>ecological metagenomes</taxon>
    </lineage>
</organism>
<dbReference type="GO" id="GO:0004553">
    <property type="term" value="F:hydrolase activity, hydrolyzing O-glycosyl compounds"/>
    <property type="evidence" value="ECO:0007669"/>
    <property type="project" value="InterPro"/>
</dbReference>
<dbReference type="CDD" id="cd07184">
    <property type="entry name" value="E_set_Isoamylase_like_N"/>
    <property type="match status" value="1"/>
</dbReference>
<dbReference type="InterPro" id="IPR014756">
    <property type="entry name" value="Ig_E-set"/>
</dbReference>
<sequence>MDNLQFNGNGNGRYSAKTMAKPINFLCIAPEAQEVCVIGDFNEWDGNSHAMNRHFDGSWRTQIDLHHGHHRYQFLIDGKPSLDPRANGVVRNERNERVSLIAVS</sequence>
<gene>
    <name evidence="2" type="ORF">METZ01_LOCUS167825</name>
</gene>